<gene>
    <name evidence="1" type="ORF">ACFYNQ_40275</name>
</gene>
<proteinExistence type="predicted"/>
<protein>
    <submittedName>
        <fullName evidence="1">DUF6941 family protein</fullName>
    </submittedName>
</protein>
<accession>A0ABW6MF52</accession>
<keyword evidence="2" id="KW-1185">Reference proteome</keyword>
<dbReference type="RefSeq" id="WP_388113675.1">
    <property type="nucleotide sequence ID" value="NZ_JBIAHM010000017.1"/>
</dbReference>
<comment type="caution">
    <text evidence="1">The sequence shown here is derived from an EMBL/GenBank/DDBJ whole genome shotgun (WGS) entry which is preliminary data.</text>
</comment>
<dbReference type="Pfam" id="PF22091">
    <property type="entry name" value="DUF6941"/>
    <property type="match status" value="1"/>
</dbReference>
<reference evidence="1 2" key="1">
    <citation type="submission" date="2024-10" db="EMBL/GenBank/DDBJ databases">
        <title>The Natural Products Discovery Center: Release of the First 8490 Sequenced Strains for Exploring Actinobacteria Biosynthetic Diversity.</title>
        <authorList>
            <person name="Kalkreuter E."/>
            <person name="Kautsar S.A."/>
            <person name="Yang D."/>
            <person name="Bader C.D."/>
            <person name="Teijaro C.N."/>
            <person name="Fluegel L."/>
            <person name="Davis C.M."/>
            <person name="Simpson J.R."/>
            <person name="Lauterbach L."/>
            <person name="Steele A.D."/>
            <person name="Gui C."/>
            <person name="Meng S."/>
            <person name="Li G."/>
            <person name="Viehrig K."/>
            <person name="Ye F."/>
            <person name="Su P."/>
            <person name="Kiefer A.F."/>
            <person name="Nichols A."/>
            <person name="Cepeda A.J."/>
            <person name="Yan W."/>
            <person name="Fan B."/>
            <person name="Jiang Y."/>
            <person name="Adhikari A."/>
            <person name="Zheng C.-J."/>
            <person name="Schuster L."/>
            <person name="Cowan T.M."/>
            <person name="Smanski M.J."/>
            <person name="Chevrette M.G."/>
            <person name="De Carvalho L.P.S."/>
            <person name="Shen B."/>
        </authorList>
    </citation>
    <scope>NUCLEOTIDE SEQUENCE [LARGE SCALE GENOMIC DNA]</scope>
    <source>
        <strain evidence="1 2">NPDC006488</strain>
    </source>
</reference>
<evidence type="ECO:0000313" key="2">
    <source>
        <dbReference type="Proteomes" id="UP001601303"/>
    </source>
</evidence>
<dbReference type="Proteomes" id="UP001601303">
    <property type="component" value="Unassembled WGS sequence"/>
</dbReference>
<dbReference type="EMBL" id="JBIAHM010000017">
    <property type="protein sequence ID" value="MFE9604770.1"/>
    <property type="molecule type" value="Genomic_DNA"/>
</dbReference>
<evidence type="ECO:0000313" key="1">
    <source>
        <dbReference type="EMBL" id="MFE9604770.1"/>
    </source>
</evidence>
<organism evidence="1 2">
    <name type="scientific">Streptomyces hokutonensis</name>
    <dbReference type="NCBI Taxonomy" id="1306990"/>
    <lineage>
        <taxon>Bacteria</taxon>
        <taxon>Bacillati</taxon>
        <taxon>Actinomycetota</taxon>
        <taxon>Actinomycetes</taxon>
        <taxon>Kitasatosporales</taxon>
        <taxon>Streptomycetaceae</taxon>
        <taxon>Streptomyces</taxon>
    </lineage>
</organism>
<dbReference type="InterPro" id="IPR054221">
    <property type="entry name" value="DUF6941"/>
</dbReference>
<sequence length="153" mass="16583">MEATIFICDYAQVNNNKLYVTGAAINLLASPTVEPPHPINVWAAALVTLPWQAHNQPHRLVISLLDEDGQKVPLTVPDPNYQLPADQEGSVVAQFNAGRSAFMQPGDDTLMPLAIPLSVQVPDLGGYKVSLEIDGTELASARFRLIGSKRLVQ</sequence>
<name>A0ABW6MF52_9ACTN</name>